<keyword evidence="4" id="KW-1185">Reference proteome</keyword>
<dbReference type="Pfam" id="PF20515">
    <property type="entry name" value="2OG-FeII_Oxy_6"/>
    <property type="match status" value="1"/>
</dbReference>
<dbReference type="AlphaFoldDB" id="A0A2N5VVG4"/>
<comment type="caution">
    <text evidence="3">The sequence shown here is derived from an EMBL/GenBank/DDBJ whole genome shotgun (WGS) entry which is preliminary data.</text>
</comment>
<gene>
    <name evidence="3" type="ORF">PCANC_06832</name>
</gene>
<evidence type="ECO:0000313" key="3">
    <source>
        <dbReference type="EMBL" id="PLW53983.1"/>
    </source>
</evidence>
<dbReference type="STRING" id="200324.A0A2N5VVG4"/>
<dbReference type="Proteomes" id="UP000235388">
    <property type="component" value="Unassembled WGS sequence"/>
</dbReference>
<reference evidence="3 4" key="1">
    <citation type="submission" date="2017-11" db="EMBL/GenBank/DDBJ databases">
        <title>De novo assembly and phasing of dikaryotic genomes from two isolates of Puccinia coronata f. sp. avenae, the causal agent of oat crown rust.</title>
        <authorList>
            <person name="Miller M.E."/>
            <person name="Zhang Y."/>
            <person name="Omidvar V."/>
            <person name="Sperschneider J."/>
            <person name="Schwessinger B."/>
            <person name="Raley C."/>
            <person name="Palmer J.M."/>
            <person name="Garnica D."/>
            <person name="Upadhyaya N."/>
            <person name="Rathjen J."/>
            <person name="Taylor J.M."/>
            <person name="Park R.F."/>
            <person name="Dodds P.N."/>
            <person name="Hirsch C.D."/>
            <person name="Kianian S.F."/>
            <person name="Figueroa M."/>
        </authorList>
    </citation>
    <scope>NUCLEOTIDE SEQUENCE [LARGE SCALE GENOMIC DNA]</scope>
    <source>
        <strain evidence="3">12NC29</strain>
    </source>
</reference>
<protein>
    <recommendedName>
        <fullName evidence="2">Tet-like 2OG-Fe(II) oxygenase domain-containing protein</fullName>
    </recommendedName>
</protein>
<feature type="compositionally biased region" description="Polar residues" evidence="1">
    <location>
        <begin position="71"/>
        <end position="83"/>
    </location>
</feature>
<feature type="region of interest" description="Disordered" evidence="1">
    <location>
        <begin position="71"/>
        <end position="92"/>
    </location>
</feature>
<evidence type="ECO:0000259" key="2">
    <source>
        <dbReference type="Pfam" id="PF20515"/>
    </source>
</evidence>
<feature type="region of interest" description="Disordered" evidence="1">
    <location>
        <begin position="1"/>
        <end position="27"/>
    </location>
</feature>
<sequence>MWGLAWQGAPGAPGFPRPSEARGWSSRRHAVPADPLLVPLAFAASGPTTLAAARHPRSSATTLAARQILSQPPTPQLPTHSSTAAHPSPPALHCPPPTLATSRCPAHPLLHRCLPQPPGSRPAALAWPSRIPPARTQSIRTLPPFQASSALLEYMVPDGKNHFISPTEVNKQNQKRKRNYFAKLEKNADQGDVFTSNYHPDTKVMRRPYNKFDLYHVESPQHPNPAHYRKADNILRDPESFTLIDHGRLVLYEKDMSESKPEEKNHKFIAYIEFTPSEELTQEDVHELNFFTRFLLRAQDFIGTVSSTRIFHGTMWTIGWRKAYIHGEILGRYLDTTSAAQDPDGYEQSIQDGLTAGNIVHRLFNTIADKAVTCANNLLNSLGMPAYQDPNLNLDPSKNGFASNLAFTDGGFSNRPHRDDDTSKTAFLMLCNIKKDTGLISLNSHLDPAFLGPFFYLMLHNFATVPTTTSHLTLS</sequence>
<name>A0A2N5VVG4_9BASI</name>
<dbReference type="InterPro" id="IPR046798">
    <property type="entry name" value="2OG-FeII_Oxy_6"/>
</dbReference>
<dbReference type="EMBL" id="PGCJ01000053">
    <property type="protein sequence ID" value="PLW53983.1"/>
    <property type="molecule type" value="Genomic_DNA"/>
</dbReference>
<proteinExistence type="predicted"/>
<accession>A0A2N5VVG4</accession>
<organism evidence="3 4">
    <name type="scientific">Puccinia coronata f. sp. avenae</name>
    <dbReference type="NCBI Taxonomy" id="200324"/>
    <lineage>
        <taxon>Eukaryota</taxon>
        <taxon>Fungi</taxon>
        <taxon>Dikarya</taxon>
        <taxon>Basidiomycota</taxon>
        <taxon>Pucciniomycotina</taxon>
        <taxon>Pucciniomycetes</taxon>
        <taxon>Pucciniales</taxon>
        <taxon>Pucciniaceae</taxon>
        <taxon>Puccinia</taxon>
    </lineage>
</organism>
<feature type="domain" description="Tet-like 2OG-Fe(II) oxygenase" evidence="2">
    <location>
        <begin position="282"/>
        <end position="461"/>
    </location>
</feature>
<evidence type="ECO:0000313" key="4">
    <source>
        <dbReference type="Proteomes" id="UP000235388"/>
    </source>
</evidence>
<dbReference type="OrthoDB" id="2506286at2759"/>
<evidence type="ECO:0000256" key="1">
    <source>
        <dbReference type="SAM" id="MobiDB-lite"/>
    </source>
</evidence>